<dbReference type="PANTHER" id="PTHR34957">
    <property type="entry name" value="NUCLEAR TRANSPORT FACTOR 2 (NTF2) FAMILY PROTEIN"/>
    <property type="match status" value="1"/>
</dbReference>
<keyword evidence="5" id="KW-1185">Reference proteome</keyword>
<dbReference type="InterPro" id="IPR037401">
    <property type="entry name" value="SnoaL-like"/>
</dbReference>
<proteinExistence type="predicted"/>
<name>A0A2I0A877_9ASPA</name>
<protein>
    <submittedName>
        <fullName evidence="4">F-box protein SKIP8</fullName>
    </submittedName>
</protein>
<feature type="domain" description="UVR" evidence="2">
    <location>
        <begin position="30"/>
        <end position="57"/>
    </location>
</feature>
<gene>
    <name evidence="4" type="primary">SKIP8</name>
    <name evidence="4" type="ORF">AXF42_Ash003091</name>
</gene>
<evidence type="ECO:0000259" key="2">
    <source>
        <dbReference type="Pfam" id="PF02151"/>
    </source>
</evidence>
<dbReference type="Proteomes" id="UP000236161">
    <property type="component" value="Unassembled WGS sequence"/>
</dbReference>
<dbReference type="PANTHER" id="PTHR34957:SF1">
    <property type="entry name" value="NUCLEAR TRANSPORT FACTOR 2 (NTF2) FAMILY PROTEIN"/>
    <property type="match status" value="1"/>
</dbReference>
<feature type="region of interest" description="Disordered" evidence="1">
    <location>
        <begin position="1"/>
        <end position="25"/>
    </location>
</feature>
<sequence length="184" mass="20847">MHPSTLARVKSGEAEGRPSTEEPTFDEQTLLRELEKAINDEDYNRAAKLRDDLRVLHDDSNASVISANARFYHAFRNGDLAEMQSIWAKGDHVYVVHPGASRISGYELVIDSWEIVCGVDHEFPIQIDLKDVEVHVRGDVGYVTCMEVVKTRGGNWGKQTATNVFEKIDEKWFICIHHASHIND</sequence>
<dbReference type="AlphaFoldDB" id="A0A2I0A877"/>
<reference evidence="4 5" key="1">
    <citation type="journal article" date="2017" name="Nature">
        <title>The Apostasia genome and the evolution of orchids.</title>
        <authorList>
            <person name="Zhang G.Q."/>
            <person name="Liu K.W."/>
            <person name="Li Z."/>
            <person name="Lohaus R."/>
            <person name="Hsiao Y.Y."/>
            <person name="Niu S.C."/>
            <person name="Wang J.Y."/>
            <person name="Lin Y.C."/>
            <person name="Xu Q."/>
            <person name="Chen L.J."/>
            <person name="Yoshida K."/>
            <person name="Fujiwara S."/>
            <person name="Wang Z.W."/>
            <person name="Zhang Y.Q."/>
            <person name="Mitsuda N."/>
            <person name="Wang M."/>
            <person name="Liu G.H."/>
            <person name="Pecoraro L."/>
            <person name="Huang H.X."/>
            <person name="Xiao X.J."/>
            <person name="Lin M."/>
            <person name="Wu X.Y."/>
            <person name="Wu W.L."/>
            <person name="Chen Y.Y."/>
            <person name="Chang S.B."/>
            <person name="Sakamoto S."/>
            <person name="Ohme-Takagi M."/>
            <person name="Yagi M."/>
            <person name="Zeng S.J."/>
            <person name="Shen C.Y."/>
            <person name="Yeh C.M."/>
            <person name="Luo Y.B."/>
            <person name="Tsai W.C."/>
            <person name="Van de Peer Y."/>
            <person name="Liu Z.J."/>
        </authorList>
    </citation>
    <scope>NUCLEOTIDE SEQUENCE [LARGE SCALE GENOMIC DNA]</scope>
    <source>
        <strain evidence="5">cv. Shenzhen</strain>
        <tissue evidence="4">Stem</tissue>
    </source>
</reference>
<dbReference type="InterPro" id="IPR001943">
    <property type="entry name" value="UVR_dom"/>
</dbReference>
<evidence type="ECO:0000313" key="4">
    <source>
        <dbReference type="EMBL" id="PKA51724.1"/>
    </source>
</evidence>
<evidence type="ECO:0000256" key="1">
    <source>
        <dbReference type="SAM" id="MobiDB-lite"/>
    </source>
</evidence>
<evidence type="ECO:0000259" key="3">
    <source>
        <dbReference type="Pfam" id="PF13474"/>
    </source>
</evidence>
<dbReference type="OrthoDB" id="2335338at2759"/>
<dbReference type="Pfam" id="PF13474">
    <property type="entry name" value="SnoaL_3"/>
    <property type="match status" value="1"/>
</dbReference>
<dbReference type="Gene3D" id="3.10.450.50">
    <property type="match status" value="1"/>
</dbReference>
<dbReference type="SUPFAM" id="SSF54427">
    <property type="entry name" value="NTF2-like"/>
    <property type="match status" value="1"/>
</dbReference>
<feature type="domain" description="SnoaL-like" evidence="3">
    <location>
        <begin position="64"/>
        <end position="181"/>
    </location>
</feature>
<dbReference type="InterPro" id="IPR032710">
    <property type="entry name" value="NTF2-like_dom_sf"/>
</dbReference>
<dbReference type="Pfam" id="PF02151">
    <property type="entry name" value="UVR"/>
    <property type="match status" value="1"/>
</dbReference>
<organism evidence="4 5">
    <name type="scientific">Apostasia shenzhenica</name>
    <dbReference type="NCBI Taxonomy" id="1088818"/>
    <lineage>
        <taxon>Eukaryota</taxon>
        <taxon>Viridiplantae</taxon>
        <taxon>Streptophyta</taxon>
        <taxon>Embryophyta</taxon>
        <taxon>Tracheophyta</taxon>
        <taxon>Spermatophyta</taxon>
        <taxon>Magnoliopsida</taxon>
        <taxon>Liliopsida</taxon>
        <taxon>Asparagales</taxon>
        <taxon>Orchidaceae</taxon>
        <taxon>Apostasioideae</taxon>
        <taxon>Apostasia</taxon>
    </lineage>
</organism>
<feature type="compositionally biased region" description="Basic and acidic residues" evidence="1">
    <location>
        <begin position="10"/>
        <end position="20"/>
    </location>
</feature>
<evidence type="ECO:0000313" key="5">
    <source>
        <dbReference type="Proteomes" id="UP000236161"/>
    </source>
</evidence>
<accession>A0A2I0A877</accession>
<dbReference type="EMBL" id="KZ452013">
    <property type="protein sequence ID" value="PKA51724.1"/>
    <property type="molecule type" value="Genomic_DNA"/>
</dbReference>